<accession>A0A8J6PB10</accession>
<dbReference type="NCBIfam" id="TIGR04183">
    <property type="entry name" value="Por_Secre_tail"/>
    <property type="match status" value="1"/>
</dbReference>
<keyword evidence="4" id="KW-1185">Reference proteome</keyword>
<protein>
    <submittedName>
        <fullName evidence="3">T9SS type A sorting domain-containing protein</fullName>
    </submittedName>
</protein>
<evidence type="ECO:0000313" key="4">
    <source>
        <dbReference type="Proteomes" id="UP000652681"/>
    </source>
</evidence>
<reference evidence="3" key="1">
    <citation type="submission" date="2020-09" db="EMBL/GenBank/DDBJ databases">
        <title>Taishania pollutisoli gen. nov., sp. nov., Isolated from Tetrabromobisphenol A-Contaminated Soil.</title>
        <authorList>
            <person name="Chen Q."/>
        </authorList>
    </citation>
    <scope>NUCLEOTIDE SEQUENCE</scope>
    <source>
        <strain evidence="3">CZZ-1</strain>
    </source>
</reference>
<dbReference type="Pfam" id="PF18962">
    <property type="entry name" value="Por_Secre_tail"/>
    <property type="match status" value="1"/>
</dbReference>
<dbReference type="AlphaFoldDB" id="A0A8J6PB10"/>
<gene>
    <name evidence="3" type="ORF">H9Y05_03270</name>
</gene>
<dbReference type="Pfam" id="PF13365">
    <property type="entry name" value="Trypsin_2"/>
    <property type="match status" value="1"/>
</dbReference>
<dbReference type="EMBL" id="JACVEL010000002">
    <property type="protein sequence ID" value="MBC9811487.1"/>
    <property type="molecule type" value="Genomic_DNA"/>
</dbReference>
<evidence type="ECO:0000313" key="3">
    <source>
        <dbReference type="EMBL" id="MBC9811487.1"/>
    </source>
</evidence>
<dbReference type="PANTHER" id="PTHR36234:SF5">
    <property type="entry name" value="LYSYL ENDOPEPTIDASE"/>
    <property type="match status" value="1"/>
</dbReference>
<dbReference type="Proteomes" id="UP000652681">
    <property type="component" value="Unassembled WGS sequence"/>
</dbReference>
<sequence length="757" mass="82063">MKQIVGCVALAVFPWLTFSQLQGDGGITGIEKNQLIHTGFQEIAFPKPDLKKLRAEDALNDVKGEGPWRFGFNHDTALSPENSGTWVSLLDGGKLWLLGIHCPDAQTINLTFEQTTIPKGNELFVYNPDKSFILGKFTEKHLYEGQLGTELIPGSAVVVEYYVAPENVQNPGDLTIATVTHGYRVAEEFQQKAFGQAGACHMNVNCPDGAEFAHQKRSVVMLVSGSNGFCSGALINNTQYDGKPYVLTANHCYSNPATWVFRFNWESPDCTNSATSPSFSSLSGAVLRARRTASDFCLVEITGGLESGTVPAAYNAYFSGWDRTGVNPDHTFGIHHPRGDIKKISFDDHASIPTQSVIGGVTSDVNGVWQVQWDRNTSTEPVSSGSALFDQHKRIIGQLWGGGASCSNLTGRDFYGRVAVSWNPAGSNATNQLESWLDPSGTGALIVDGYQPGVLASNDGALIMVKEIKGTICSPSATPKFTLVNLGQLPLTTATINYGIDGVENLTFNWSGNLGFLQSEEVTLPVLIASGGSHTFSATIASVNGGVDDQSDNNLITAEFFVMESPETIDLNIDLDCYASETSWKLINSDDVVIYESPAYVNADDGMHNYEFCLSEDCYTFKVYDSYGDGMIGCPSGNGSFQIVNASNDVLKEMTTAQANFGSSYSVQICLGTASVEQLENVFDVYPNPSTGMIRWNTDVIRSVTVIDVNGKQLLKKQLDAATRELSLEAVDNGIYLVTFELINGKTIQQRIILLKE</sequence>
<dbReference type="InterPro" id="IPR009003">
    <property type="entry name" value="Peptidase_S1_PA"/>
</dbReference>
<evidence type="ECO:0000256" key="1">
    <source>
        <dbReference type="ARBA" id="ARBA00022729"/>
    </source>
</evidence>
<organism evidence="3 4">
    <name type="scientific">Taishania pollutisoli</name>
    <dbReference type="NCBI Taxonomy" id="2766479"/>
    <lineage>
        <taxon>Bacteria</taxon>
        <taxon>Pseudomonadati</taxon>
        <taxon>Bacteroidota</taxon>
        <taxon>Flavobacteriia</taxon>
        <taxon>Flavobacteriales</taxon>
        <taxon>Crocinitomicaceae</taxon>
        <taxon>Taishania</taxon>
    </lineage>
</organism>
<keyword evidence="1" id="KW-0732">Signal</keyword>
<evidence type="ECO:0000259" key="2">
    <source>
        <dbReference type="Pfam" id="PF18962"/>
    </source>
</evidence>
<dbReference type="SUPFAM" id="SSF50494">
    <property type="entry name" value="Trypsin-like serine proteases"/>
    <property type="match status" value="1"/>
</dbReference>
<dbReference type="InterPro" id="IPR013783">
    <property type="entry name" value="Ig-like_fold"/>
</dbReference>
<dbReference type="Gene3D" id="2.40.10.10">
    <property type="entry name" value="Trypsin-like serine proteases"/>
    <property type="match status" value="2"/>
</dbReference>
<dbReference type="InterPro" id="IPR043504">
    <property type="entry name" value="Peptidase_S1_PA_chymotrypsin"/>
</dbReference>
<dbReference type="Gene3D" id="2.60.40.10">
    <property type="entry name" value="Immunoglobulins"/>
    <property type="match status" value="1"/>
</dbReference>
<dbReference type="RefSeq" id="WP_216713497.1">
    <property type="nucleotide sequence ID" value="NZ_JACVEL010000002.1"/>
</dbReference>
<proteinExistence type="predicted"/>
<comment type="caution">
    <text evidence="3">The sequence shown here is derived from an EMBL/GenBank/DDBJ whole genome shotgun (WGS) entry which is preliminary data.</text>
</comment>
<feature type="domain" description="Secretion system C-terminal sorting" evidence="2">
    <location>
        <begin position="685"/>
        <end position="753"/>
    </location>
</feature>
<dbReference type="PANTHER" id="PTHR36234">
    <property type="entry name" value="LYSYL ENDOPEPTIDASE"/>
    <property type="match status" value="1"/>
</dbReference>
<name>A0A8J6PB10_9FLAO</name>
<dbReference type="InterPro" id="IPR026444">
    <property type="entry name" value="Secre_tail"/>
</dbReference>